<dbReference type="Proteomes" id="UP001164020">
    <property type="component" value="Chromosome"/>
</dbReference>
<protein>
    <recommendedName>
        <fullName evidence="2">Hda lid domain-containing protein</fullName>
    </recommendedName>
</protein>
<evidence type="ECO:0000313" key="4">
    <source>
        <dbReference type="Proteomes" id="UP001164020"/>
    </source>
</evidence>
<reference evidence="3" key="1">
    <citation type="submission" date="2022-12" db="EMBL/GenBank/DDBJ databases">
        <title>Jiella pelagia sp. nov., isolated from phosphonate enriched culture of Northwest Pacific surface seawater.</title>
        <authorList>
            <person name="Shin D.Y."/>
            <person name="Hwang C.Y."/>
        </authorList>
    </citation>
    <scope>NUCLEOTIDE SEQUENCE</scope>
    <source>
        <strain evidence="3">HL-NP1</strain>
    </source>
</reference>
<dbReference type="Gene3D" id="3.40.50.300">
    <property type="entry name" value="P-loop containing nucleotide triphosphate hydrolases"/>
    <property type="match status" value="1"/>
</dbReference>
<dbReference type="InterPro" id="IPR027417">
    <property type="entry name" value="P-loop_NTPase"/>
</dbReference>
<proteinExistence type="predicted"/>
<dbReference type="InterPro" id="IPR055199">
    <property type="entry name" value="Hda_lid"/>
</dbReference>
<accession>A0ABY7BZS6</accession>
<feature type="region of interest" description="Disordered" evidence="1">
    <location>
        <begin position="221"/>
        <end position="243"/>
    </location>
</feature>
<name>A0ABY7BZS6_9HYPH</name>
<evidence type="ECO:0000259" key="2">
    <source>
        <dbReference type="Pfam" id="PF22688"/>
    </source>
</evidence>
<dbReference type="PANTHER" id="PTHR30050:SF5">
    <property type="entry name" value="DNAA REGULATORY INACTIVATOR HDA"/>
    <property type="match status" value="1"/>
</dbReference>
<sequence>MARQLPLDLPHRPSHSRDDLVLSAANRLAVEAVDAWPGWSHPVLFVSGPPGSGKSHLAAVWAGQAGAVSAGRDSVGAILSASDFRAVVDDVDRGTLGEPALFALVNAARLGGGSLLLTSRVPPAAMRIATADLRSRLAAAATAQLGAPDDALLTGVLAKLFADRQIEIEAAALGYLVARMERSLDAARRIVAAIDREALAAKRRVTRPLVRRVLEEGDGFSAEKSMSSWRLPPSLGGGRRFGE</sequence>
<dbReference type="RefSeq" id="WP_268879519.1">
    <property type="nucleotide sequence ID" value="NZ_CP114029.1"/>
</dbReference>
<evidence type="ECO:0000313" key="3">
    <source>
        <dbReference type="EMBL" id="WAP67070.1"/>
    </source>
</evidence>
<organism evidence="3 4">
    <name type="scientific">Jiella pelagia</name>
    <dbReference type="NCBI Taxonomy" id="2986949"/>
    <lineage>
        <taxon>Bacteria</taxon>
        <taxon>Pseudomonadati</taxon>
        <taxon>Pseudomonadota</taxon>
        <taxon>Alphaproteobacteria</taxon>
        <taxon>Hyphomicrobiales</taxon>
        <taxon>Aurantimonadaceae</taxon>
        <taxon>Jiella</taxon>
    </lineage>
</organism>
<dbReference type="SUPFAM" id="SSF52540">
    <property type="entry name" value="P-loop containing nucleoside triphosphate hydrolases"/>
    <property type="match status" value="1"/>
</dbReference>
<dbReference type="Gene3D" id="1.10.8.60">
    <property type="match status" value="1"/>
</dbReference>
<keyword evidence="4" id="KW-1185">Reference proteome</keyword>
<evidence type="ECO:0000256" key="1">
    <source>
        <dbReference type="SAM" id="MobiDB-lite"/>
    </source>
</evidence>
<feature type="domain" description="Hda lid" evidence="2">
    <location>
        <begin position="162"/>
        <end position="214"/>
    </location>
</feature>
<dbReference type="Pfam" id="PF22688">
    <property type="entry name" value="Hda_lid"/>
    <property type="match status" value="1"/>
</dbReference>
<dbReference type="PANTHER" id="PTHR30050">
    <property type="entry name" value="CHROMOSOMAL REPLICATION INITIATOR PROTEIN DNAA"/>
    <property type="match status" value="1"/>
</dbReference>
<dbReference type="EMBL" id="CP114029">
    <property type="protein sequence ID" value="WAP67070.1"/>
    <property type="molecule type" value="Genomic_DNA"/>
</dbReference>
<gene>
    <name evidence="3" type="ORF">OH818_15755</name>
</gene>